<dbReference type="EC" id="4.2.1.75" evidence="3 9"/>
<dbReference type="InterPro" id="IPR003754">
    <property type="entry name" value="4pyrrol_synth_uPrphyn_synth"/>
</dbReference>
<keyword evidence="5 9" id="KW-0627">Porphyrin biosynthesis</keyword>
<gene>
    <name evidence="11" type="ORF">DUT91_18680</name>
</gene>
<dbReference type="OrthoDB" id="7163809at2"/>
<protein>
    <recommendedName>
        <fullName evidence="7 9">Uroporphyrinogen-III synthase</fullName>
        <ecNumber evidence="3 9">4.2.1.75</ecNumber>
    </recommendedName>
</protein>
<name>A0A368K182_9HYPH</name>
<dbReference type="AlphaFoldDB" id="A0A368K182"/>
<dbReference type="SUPFAM" id="SSF69618">
    <property type="entry name" value="HemD-like"/>
    <property type="match status" value="1"/>
</dbReference>
<keyword evidence="4 9" id="KW-0456">Lyase</keyword>
<sequence length="241" mass="25732">MAGAVRVLVTRPEPGASHTARRLEELGFLPIVLPLSETVAIGTETLSGQYDAVAITSVNAVRHADPAMIERLAYLPAYAVGHKTAGAAKSAGFAEVTAAGGDGEALATKLSSVLRPGAHVLYLAGRVRRPDFETKARAAGLELTVCETYDTAAIGHRDIGPRLGDVSIDVALIYSAFAAKALVDLVERREIADNSVNFWNKTRFLCLSSRISESLPEQWKARALISERPDEQSLLNLLASL</sequence>
<evidence type="ECO:0000256" key="7">
    <source>
        <dbReference type="ARBA" id="ARBA00040167"/>
    </source>
</evidence>
<dbReference type="Pfam" id="PF02602">
    <property type="entry name" value="HEM4"/>
    <property type="match status" value="1"/>
</dbReference>
<evidence type="ECO:0000313" key="11">
    <source>
        <dbReference type="EMBL" id="RCS22425.1"/>
    </source>
</evidence>
<dbReference type="NCBIfam" id="NF006621">
    <property type="entry name" value="PRK09189.1"/>
    <property type="match status" value="1"/>
</dbReference>
<dbReference type="InterPro" id="IPR039793">
    <property type="entry name" value="UROS/Hem4"/>
</dbReference>
<dbReference type="PANTHER" id="PTHR38042">
    <property type="entry name" value="UROPORPHYRINOGEN-III SYNTHASE, CHLOROPLASTIC"/>
    <property type="match status" value="1"/>
</dbReference>
<comment type="pathway">
    <text evidence="1 9">Porphyrin-containing compound metabolism; protoporphyrin-IX biosynthesis; coproporphyrinogen-III from 5-aminolevulinate: step 3/4.</text>
</comment>
<dbReference type="RefSeq" id="WP_114442013.1">
    <property type="nucleotide sequence ID" value="NZ_QOZG01000008.1"/>
</dbReference>
<dbReference type="Gene3D" id="3.40.50.10090">
    <property type="match status" value="2"/>
</dbReference>
<keyword evidence="12" id="KW-1185">Reference proteome</keyword>
<feature type="domain" description="Tetrapyrrole biosynthesis uroporphyrinogen III synthase" evidence="10">
    <location>
        <begin position="18"/>
        <end position="235"/>
    </location>
</feature>
<comment type="caution">
    <text evidence="11">The sequence shown here is derived from an EMBL/GenBank/DDBJ whole genome shotgun (WGS) entry which is preliminary data.</text>
</comment>
<comment type="similarity">
    <text evidence="2 9">Belongs to the uroporphyrinogen-III synthase family.</text>
</comment>
<evidence type="ECO:0000256" key="1">
    <source>
        <dbReference type="ARBA" id="ARBA00004772"/>
    </source>
</evidence>
<reference evidence="11 12" key="1">
    <citation type="submission" date="2018-07" db="EMBL/GenBank/DDBJ databases">
        <title>The draft genome of Phyllobacterium salinisoli.</title>
        <authorList>
            <person name="Liu L."/>
            <person name="Li L."/>
            <person name="Zhang X."/>
            <person name="Liang L."/>
        </authorList>
    </citation>
    <scope>NUCLEOTIDE SEQUENCE [LARGE SCALE GENOMIC DNA]</scope>
    <source>
        <strain evidence="11 12">LLAN61</strain>
    </source>
</reference>
<evidence type="ECO:0000256" key="2">
    <source>
        <dbReference type="ARBA" id="ARBA00008133"/>
    </source>
</evidence>
<evidence type="ECO:0000256" key="9">
    <source>
        <dbReference type="RuleBase" id="RU366031"/>
    </source>
</evidence>
<proteinExistence type="inferred from homology"/>
<dbReference type="GO" id="GO:0006780">
    <property type="term" value="P:uroporphyrinogen III biosynthetic process"/>
    <property type="evidence" value="ECO:0007669"/>
    <property type="project" value="UniProtKB-UniRule"/>
</dbReference>
<evidence type="ECO:0000313" key="12">
    <source>
        <dbReference type="Proteomes" id="UP000253420"/>
    </source>
</evidence>
<dbReference type="PANTHER" id="PTHR38042:SF1">
    <property type="entry name" value="UROPORPHYRINOGEN-III SYNTHASE, CHLOROPLASTIC"/>
    <property type="match status" value="1"/>
</dbReference>
<organism evidence="11 12">
    <name type="scientific">Phyllobacterium salinisoli</name>
    <dbReference type="NCBI Taxonomy" id="1899321"/>
    <lineage>
        <taxon>Bacteria</taxon>
        <taxon>Pseudomonadati</taxon>
        <taxon>Pseudomonadota</taxon>
        <taxon>Alphaproteobacteria</taxon>
        <taxon>Hyphomicrobiales</taxon>
        <taxon>Phyllobacteriaceae</taxon>
        <taxon>Phyllobacterium</taxon>
    </lineage>
</organism>
<evidence type="ECO:0000256" key="8">
    <source>
        <dbReference type="ARBA" id="ARBA00048617"/>
    </source>
</evidence>
<evidence type="ECO:0000256" key="3">
    <source>
        <dbReference type="ARBA" id="ARBA00013109"/>
    </source>
</evidence>
<dbReference type="GO" id="GO:0006782">
    <property type="term" value="P:protoporphyrinogen IX biosynthetic process"/>
    <property type="evidence" value="ECO:0007669"/>
    <property type="project" value="UniProtKB-UniRule"/>
</dbReference>
<comment type="function">
    <text evidence="6 9">Catalyzes cyclization of the linear tetrapyrrole, hydroxymethylbilane, to the macrocyclic uroporphyrinogen III.</text>
</comment>
<dbReference type="InterPro" id="IPR036108">
    <property type="entry name" value="4pyrrol_syn_uPrphyn_synt_sf"/>
</dbReference>
<evidence type="ECO:0000259" key="10">
    <source>
        <dbReference type="Pfam" id="PF02602"/>
    </source>
</evidence>
<evidence type="ECO:0000256" key="4">
    <source>
        <dbReference type="ARBA" id="ARBA00023239"/>
    </source>
</evidence>
<accession>A0A368K182</accession>
<evidence type="ECO:0000256" key="6">
    <source>
        <dbReference type="ARBA" id="ARBA00037589"/>
    </source>
</evidence>
<dbReference type="CDD" id="cd06578">
    <property type="entry name" value="HemD"/>
    <property type="match status" value="1"/>
</dbReference>
<dbReference type="GO" id="GO:0004852">
    <property type="term" value="F:uroporphyrinogen-III synthase activity"/>
    <property type="evidence" value="ECO:0007669"/>
    <property type="project" value="UniProtKB-UniRule"/>
</dbReference>
<dbReference type="EMBL" id="QOZG01000008">
    <property type="protein sequence ID" value="RCS22425.1"/>
    <property type="molecule type" value="Genomic_DNA"/>
</dbReference>
<comment type="catalytic activity">
    <reaction evidence="8 9">
        <text>hydroxymethylbilane = uroporphyrinogen III + H2O</text>
        <dbReference type="Rhea" id="RHEA:18965"/>
        <dbReference type="ChEBI" id="CHEBI:15377"/>
        <dbReference type="ChEBI" id="CHEBI:57308"/>
        <dbReference type="ChEBI" id="CHEBI:57845"/>
        <dbReference type="EC" id="4.2.1.75"/>
    </reaction>
</comment>
<evidence type="ECO:0000256" key="5">
    <source>
        <dbReference type="ARBA" id="ARBA00023244"/>
    </source>
</evidence>
<dbReference type="UniPathway" id="UPA00251">
    <property type="reaction ID" value="UER00320"/>
</dbReference>
<dbReference type="Proteomes" id="UP000253420">
    <property type="component" value="Unassembled WGS sequence"/>
</dbReference>